<dbReference type="SUPFAM" id="SSF52833">
    <property type="entry name" value="Thioredoxin-like"/>
    <property type="match status" value="1"/>
</dbReference>
<dbReference type="Gene3D" id="3.40.30.10">
    <property type="entry name" value="Glutaredoxin"/>
    <property type="match status" value="1"/>
</dbReference>
<evidence type="ECO:0000256" key="2">
    <source>
        <dbReference type="ARBA" id="ARBA00022729"/>
    </source>
</evidence>
<evidence type="ECO:0000256" key="5">
    <source>
        <dbReference type="ARBA" id="ARBA00023284"/>
    </source>
</evidence>
<evidence type="ECO:0000313" key="9">
    <source>
        <dbReference type="EMBL" id="QSB14714.1"/>
    </source>
</evidence>
<dbReference type="RefSeq" id="WP_239676867.1">
    <property type="nucleotide sequence ID" value="NZ_CP070499.1"/>
</dbReference>
<keyword evidence="7" id="KW-1133">Transmembrane helix</keyword>
<comment type="similarity">
    <text evidence="1">Belongs to the thioredoxin family. DsbA subfamily.</text>
</comment>
<dbReference type="GO" id="GO:0016491">
    <property type="term" value="F:oxidoreductase activity"/>
    <property type="evidence" value="ECO:0007669"/>
    <property type="project" value="UniProtKB-KW"/>
</dbReference>
<evidence type="ECO:0000256" key="1">
    <source>
        <dbReference type="ARBA" id="ARBA00005791"/>
    </source>
</evidence>
<keyword evidence="3" id="KW-0560">Oxidoreductase</keyword>
<dbReference type="PANTHER" id="PTHR13887">
    <property type="entry name" value="GLUTATHIONE S-TRANSFERASE KAPPA"/>
    <property type="match status" value="1"/>
</dbReference>
<dbReference type="EMBL" id="CP070499">
    <property type="protein sequence ID" value="QSB14714.1"/>
    <property type="molecule type" value="Genomic_DNA"/>
</dbReference>
<keyword evidence="10" id="KW-1185">Reference proteome</keyword>
<reference evidence="9" key="1">
    <citation type="submission" date="2021-02" db="EMBL/GenBank/DDBJ databases">
        <title>Natrosporangium hydrolyticum gen. nov., sp. nov, a haloalkaliphilic actinobacterium from a soda solonchak soil.</title>
        <authorList>
            <person name="Sorokin D.Y."/>
            <person name="Khijniak T.V."/>
            <person name="Zakharycheva A.P."/>
            <person name="Boueva O.V."/>
            <person name="Ariskina E.V."/>
            <person name="Hahnke R.L."/>
            <person name="Bunk B."/>
            <person name="Sproer C."/>
            <person name="Schumann P."/>
            <person name="Evtushenko L.I."/>
            <person name="Kublanov I.V."/>
        </authorList>
    </citation>
    <scope>NUCLEOTIDE SEQUENCE</scope>
    <source>
        <strain evidence="9">DSM 106523</strain>
    </source>
</reference>
<keyword evidence="4" id="KW-1015">Disulfide bond</keyword>
<organism evidence="9 10">
    <name type="scientific">Natronosporangium hydrolyticum</name>
    <dbReference type="NCBI Taxonomy" id="2811111"/>
    <lineage>
        <taxon>Bacteria</taxon>
        <taxon>Bacillati</taxon>
        <taxon>Actinomycetota</taxon>
        <taxon>Actinomycetes</taxon>
        <taxon>Micromonosporales</taxon>
        <taxon>Micromonosporaceae</taxon>
        <taxon>Natronosporangium</taxon>
    </lineage>
</organism>
<keyword evidence="7" id="KW-0812">Transmembrane</keyword>
<dbReference type="InterPro" id="IPR012336">
    <property type="entry name" value="Thioredoxin-like_fold"/>
</dbReference>
<dbReference type="InterPro" id="IPR013766">
    <property type="entry name" value="Thioredoxin_domain"/>
</dbReference>
<dbReference type="PANTHER" id="PTHR13887:SF14">
    <property type="entry name" value="DISULFIDE BOND FORMATION PROTEIN D"/>
    <property type="match status" value="1"/>
</dbReference>
<keyword evidence="2" id="KW-0732">Signal</keyword>
<evidence type="ECO:0000256" key="3">
    <source>
        <dbReference type="ARBA" id="ARBA00023002"/>
    </source>
</evidence>
<dbReference type="PROSITE" id="PS51352">
    <property type="entry name" value="THIOREDOXIN_2"/>
    <property type="match status" value="1"/>
</dbReference>
<feature type="transmembrane region" description="Helical" evidence="7">
    <location>
        <begin position="41"/>
        <end position="60"/>
    </location>
</feature>
<proteinExistence type="inferred from homology"/>
<name>A0A895YAB2_9ACTN</name>
<evidence type="ECO:0000256" key="6">
    <source>
        <dbReference type="SAM" id="MobiDB-lite"/>
    </source>
</evidence>
<keyword evidence="7" id="KW-0472">Membrane</keyword>
<feature type="domain" description="Thioredoxin" evidence="8">
    <location>
        <begin position="49"/>
        <end position="245"/>
    </location>
</feature>
<dbReference type="KEGG" id="nhy:JQS43_25205"/>
<keyword evidence="5" id="KW-0676">Redox-active center</keyword>
<protein>
    <submittedName>
        <fullName evidence="9">Thioredoxin domain-containing protein</fullName>
    </submittedName>
</protein>
<evidence type="ECO:0000259" key="8">
    <source>
        <dbReference type="PROSITE" id="PS51352"/>
    </source>
</evidence>
<evidence type="ECO:0000256" key="4">
    <source>
        <dbReference type="ARBA" id="ARBA00023157"/>
    </source>
</evidence>
<accession>A0A895YAB2</accession>
<feature type="region of interest" description="Disordered" evidence="6">
    <location>
        <begin position="1"/>
        <end position="31"/>
    </location>
</feature>
<dbReference type="AlphaFoldDB" id="A0A895YAB2"/>
<evidence type="ECO:0000256" key="7">
    <source>
        <dbReference type="SAM" id="Phobius"/>
    </source>
</evidence>
<evidence type="ECO:0000313" key="10">
    <source>
        <dbReference type="Proteomes" id="UP000662857"/>
    </source>
</evidence>
<dbReference type="Pfam" id="PF13462">
    <property type="entry name" value="Thioredoxin_4"/>
    <property type="match status" value="1"/>
</dbReference>
<dbReference type="InterPro" id="IPR036249">
    <property type="entry name" value="Thioredoxin-like_sf"/>
</dbReference>
<dbReference type="Proteomes" id="UP000662857">
    <property type="component" value="Chromosome"/>
</dbReference>
<gene>
    <name evidence="9" type="ORF">JQS43_25205</name>
</gene>
<sequence>MADKNRTRQPANRAGRPRNRAADRAAASLSRQRGVSTNTKLTVGLLAVLLVGLGALFFFVDRSDEGAVDGNLVAADSHRLASTEGDQVALVEFLDFECPACAQVFPAVEQLRTEYDGQITYVPRQFPLSSHPNAENAARAAEAAGVQGQFEQMYVLLFENQPQWRGAGGDQTETFVGYAEQLGLDVEQFRADLTSPEVTERIREDRTAGQEAGVTGTPTFFLNGERLDVPPTYDALKSAVDEALAE</sequence>